<evidence type="ECO:0000313" key="4">
    <source>
        <dbReference type="EMBL" id="CAI7992453.1"/>
    </source>
</evidence>
<keyword evidence="5" id="KW-1185">Reference proteome</keyword>
<dbReference type="Gene3D" id="3.40.640.10">
    <property type="entry name" value="Type I PLP-dependent aspartate aminotransferase-like (Major domain)"/>
    <property type="match status" value="1"/>
</dbReference>
<sequence>MRQADESYVEMEELLEKSGQFIAEQLGVEDAYITAGCYAALVLASATVMTGSDPDKCAQLPDTTGLKDEIVFQKMQHYGYDRAFTIPGSKLISVGDENGCTAETLNDAIGENTAAVAYLIQPDQGNAVPLAEAVGIAHSHNLPLIADAASQIYPLDYFRRNAQSADLVCFGGKYFNAPHSTGFVCGRKDLIETVRTHGFIGPRPVGRGMKVDRQEIIGLVTAIDIWLSTNHEVRSKEQDGRYAVLAEGLENLDGVSCEVHYQEKSHTLSNLHVAFDTAISGKDAAQVAQELDVGTPRIKVNTHGKETIVISAYTLNAGEEDIIANALRHLLRG</sequence>
<accession>A0AA35QUD0</accession>
<comment type="caution">
    <text evidence="4">The sequence shown here is derived from an EMBL/GenBank/DDBJ whole genome shotgun (WGS) entry which is preliminary data.</text>
</comment>
<name>A0AA35QUD0_GEOBA</name>
<dbReference type="PANTHER" id="PTHR32328:SF0">
    <property type="entry name" value="L-SERYL-TRNA(SEC) SELENIUM TRANSFERASE"/>
    <property type="match status" value="1"/>
</dbReference>
<organism evidence="4 5">
    <name type="scientific">Geodia barretti</name>
    <name type="common">Barrett's horny sponge</name>
    <dbReference type="NCBI Taxonomy" id="519541"/>
    <lineage>
        <taxon>Eukaryota</taxon>
        <taxon>Metazoa</taxon>
        <taxon>Porifera</taxon>
        <taxon>Demospongiae</taxon>
        <taxon>Heteroscleromorpha</taxon>
        <taxon>Tetractinellida</taxon>
        <taxon>Astrophorina</taxon>
        <taxon>Geodiidae</taxon>
        <taxon>Geodia</taxon>
    </lineage>
</organism>
<dbReference type="SUPFAM" id="SSF53383">
    <property type="entry name" value="PLP-dependent transferases"/>
    <property type="match status" value="1"/>
</dbReference>
<dbReference type="InterPro" id="IPR000192">
    <property type="entry name" value="Aminotrans_V_dom"/>
</dbReference>
<evidence type="ECO:0000313" key="5">
    <source>
        <dbReference type="Proteomes" id="UP001174909"/>
    </source>
</evidence>
<protein>
    <submittedName>
        <fullName evidence="4">Uncharacterized protein mlr3804</fullName>
    </submittedName>
</protein>
<reference evidence="4" key="1">
    <citation type="submission" date="2023-03" db="EMBL/GenBank/DDBJ databases">
        <authorList>
            <person name="Steffen K."/>
            <person name="Cardenas P."/>
        </authorList>
    </citation>
    <scope>NUCLEOTIDE SEQUENCE</scope>
</reference>
<dbReference type="InterPro" id="IPR015421">
    <property type="entry name" value="PyrdxlP-dep_Trfase_major"/>
</dbReference>
<dbReference type="EMBL" id="CASHTH010000145">
    <property type="protein sequence ID" value="CAI7992453.1"/>
    <property type="molecule type" value="Genomic_DNA"/>
</dbReference>
<dbReference type="PANTHER" id="PTHR32328">
    <property type="entry name" value="L-SERYL-TRNA(SEC) SELENIUM TRANSFERASE"/>
    <property type="match status" value="1"/>
</dbReference>
<dbReference type="AlphaFoldDB" id="A0AA35QUD0"/>
<gene>
    <name evidence="4" type="ORF">GBAR_LOCUS1004</name>
</gene>
<comment type="cofactor">
    <cofactor evidence="1">
        <name>pyridoxal 5'-phosphate</name>
        <dbReference type="ChEBI" id="CHEBI:597326"/>
    </cofactor>
</comment>
<dbReference type="Pfam" id="PF00266">
    <property type="entry name" value="Aminotran_5"/>
    <property type="match status" value="1"/>
</dbReference>
<evidence type="ECO:0000256" key="1">
    <source>
        <dbReference type="ARBA" id="ARBA00001933"/>
    </source>
</evidence>
<dbReference type="GO" id="GO:0004125">
    <property type="term" value="F:L-seryl-tRNA(Sec) selenium transferase activity"/>
    <property type="evidence" value="ECO:0007669"/>
    <property type="project" value="TreeGrafter"/>
</dbReference>
<dbReference type="InterPro" id="IPR015424">
    <property type="entry name" value="PyrdxlP-dep_Trfase"/>
</dbReference>
<proteinExistence type="predicted"/>
<evidence type="ECO:0000256" key="2">
    <source>
        <dbReference type="ARBA" id="ARBA00022898"/>
    </source>
</evidence>
<dbReference type="Proteomes" id="UP001174909">
    <property type="component" value="Unassembled WGS sequence"/>
</dbReference>
<feature type="domain" description="Aminotransferase class V" evidence="3">
    <location>
        <begin position="92"/>
        <end position="195"/>
    </location>
</feature>
<keyword evidence="2" id="KW-0663">Pyridoxal phosphate</keyword>
<evidence type="ECO:0000259" key="3">
    <source>
        <dbReference type="Pfam" id="PF00266"/>
    </source>
</evidence>